<keyword evidence="5" id="KW-1185">Reference proteome</keyword>
<evidence type="ECO:0000313" key="4">
    <source>
        <dbReference type="EMBL" id="SDC74876.1"/>
    </source>
</evidence>
<dbReference type="Proteomes" id="UP000199494">
    <property type="component" value="Unassembled WGS sequence"/>
</dbReference>
<dbReference type="CDD" id="cd07377">
    <property type="entry name" value="WHTH_GntR"/>
    <property type="match status" value="1"/>
</dbReference>
<dbReference type="InterPro" id="IPR036388">
    <property type="entry name" value="WH-like_DNA-bd_sf"/>
</dbReference>
<dbReference type="GO" id="GO:0003700">
    <property type="term" value="F:DNA-binding transcription factor activity"/>
    <property type="evidence" value="ECO:0007669"/>
    <property type="project" value="InterPro"/>
</dbReference>
<organism evidence="4 5">
    <name type="scientific">Prauserella marina</name>
    <dbReference type="NCBI Taxonomy" id="530584"/>
    <lineage>
        <taxon>Bacteria</taxon>
        <taxon>Bacillati</taxon>
        <taxon>Actinomycetota</taxon>
        <taxon>Actinomycetes</taxon>
        <taxon>Pseudonocardiales</taxon>
        <taxon>Pseudonocardiaceae</taxon>
        <taxon>Prauserella</taxon>
    </lineage>
</organism>
<dbReference type="KEGG" id="pmad:BAY61_02590"/>
<dbReference type="InterPro" id="IPR000524">
    <property type="entry name" value="Tscrpt_reg_HTH_GntR"/>
</dbReference>
<dbReference type="EMBL" id="FMZE01000003">
    <property type="protein sequence ID" value="SDC74876.1"/>
    <property type="molecule type" value="Genomic_DNA"/>
</dbReference>
<proteinExistence type="predicted"/>
<sequence>MLVRIDPASTAPLFEQVASSVRRALSEGEVGKGEHLPPARELAASLEINVHTVLRAYAVLRDEGLIELRRRRGAVVTGNANTMARTTHLVGELVEEARKAGLSREELITIVRERFA</sequence>
<dbReference type="OrthoDB" id="3192286at2"/>
<keyword evidence="3" id="KW-0804">Transcription</keyword>
<dbReference type="SUPFAM" id="SSF46785">
    <property type="entry name" value="Winged helix' DNA-binding domain"/>
    <property type="match status" value="1"/>
</dbReference>
<dbReference type="AlphaFoldDB" id="A0A222VJE6"/>
<dbReference type="PANTHER" id="PTHR38445:SF7">
    <property type="entry name" value="GNTR-FAMILY TRANSCRIPTIONAL REGULATOR"/>
    <property type="match status" value="1"/>
</dbReference>
<dbReference type="PROSITE" id="PS50949">
    <property type="entry name" value="HTH_GNTR"/>
    <property type="match status" value="1"/>
</dbReference>
<evidence type="ECO:0000256" key="3">
    <source>
        <dbReference type="ARBA" id="ARBA00023163"/>
    </source>
</evidence>
<keyword evidence="1" id="KW-0805">Transcription regulation</keyword>
<dbReference type="RefSeq" id="WP_091802048.1">
    <property type="nucleotide sequence ID" value="NZ_CP016353.1"/>
</dbReference>
<dbReference type="SMART" id="SM00345">
    <property type="entry name" value="HTH_GNTR"/>
    <property type="match status" value="1"/>
</dbReference>
<dbReference type="Gene3D" id="1.10.10.10">
    <property type="entry name" value="Winged helix-like DNA-binding domain superfamily/Winged helix DNA-binding domain"/>
    <property type="match status" value="1"/>
</dbReference>
<dbReference type="Pfam" id="PF00392">
    <property type="entry name" value="GntR"/>
    <property type="match status" value="1"/>
</dbReference>
<reference evidence="4 5" key="1">
    <citation type="submission" date="2016-10" db="EMBL/GenBank/DDBJ databases">
        <authorList>
            <person name="de Groot N.N."/>
        </authorList>
    </citation>
    <scope>NUCLEOTIDE SEQUENCE [LARGE SCALE GENOMIC DNA]</scope>
    <source>
        <strain evidence="4 5">CGMCC 4.5506</strain>
    </source>
</reference>
<evidence type="ECO:0000313" key="5">
    <source>
        <dbReference type="Proteomes" id="UP000199494"/>
    </source>
</evidence>
<dbReference type="GO" id="GO:0003677">
    <property type="term" value="F:DNA binding"/>
    <property type="evidence" value="ECO:0007669"/>
    <property type="project" value="UniProtKB-KW"/>
</dbReference>
<dbReference type="InterPro" id="IPR036390">
    <property type="entry name" value="WH_DNA-bd_sf"/>
</dbReference>
<evidence type="ECO:0000256" key="1">
    <source>
        <dbReference type="ARBA" id="ARBA00023015"/>
    </source>
</evidence>
<keyword evidence="2 4" id="KW-0238">DNA-binding</keyword>
<evidence type="ECO:0000256" key="2">
    <source>
        <dbReference type="ARBA" id="ARBA00023125"/>
    </source>
</evidence>
<protein>
    <submittedName>
        <fullName evidence="4">DNA-binding transcriptional regulator YhcF, GntR family</fullName>
    </submittedName>
</protein>
<dbReference type="STRING" id="530584.SAMN05421630_103474"/>
<dbReference type="PANTHER" id="PTHR38445">
    <property type="entry name" value="HTH-TYPE TRANSCRIPTIONAL REPRESSOR YTRA"/>
    <property type="match status" value="1"/>
</dbReference>
<gene>
    <name evidence="4" type="ORF">SAMN05421630_103474</name>
</gene>
<accession>A0A222VJE6</accession>
<name>A0A222VJE6_9PSEU</name>